<reference evidence="1 2" key="1">
    <citation type="journal article" date="2013" name="Mar. Genomics">
        <title>Expression of sulfatases in Rhodopirellula baltica and the diversity of sulfatases in the genus Rhodopirellula.</title>
        <authorList>
            <person name="Wegner C.E."/>
            <person name="Richter-Heitmann T."/>
            <person name="Klindworth A."/>
            <person name="Klockow C."/>
            <person name="Richter M."/>
            <person name="Achstetter T."/>
            <person name="Glockner F.O."/>
            <person name="Harder J."/>
        </authorList>
    </citation>
    <scope>NUCLEOTIDE SEQUENCE [LARGE SCALE GENOMIC DNA]</scope>
    <source>
        <strain evidence="1 2">SM41</strain>
    </source>
</reference>
<evidence type="ECO:0000313" key="2">
    <source>
        <dbReference type="Proteomes" id="UP000011885"/>
    </source>
</evidence>
<evidence type="ECO:0000313" key="1">
    <source>
        <dbReference type="EMBL" id="EMI56439.1"/>
    </source>
</evidence>
<dbReference type="EMBL" id="ANOH01000147">
    <property type="protein sequence ID" value="EMI56439.1"/>
    <property type="molecule type" value="Genomic_DNA"/>
</dbReference>
<protein>
    <submittedName>
        <fullName evidence="1">Uncharacterized protein</fullName>
    </submittedName>
</protein>
<proteinExistence type="predicted"/>
<comment type="caution">
    <text evidence="1">The sequence shown here is derived from an EMBL/GenBank/DDBJ whole genome shotgun (WGS) entry which is preliminary data.</text>
</comment>
<organism evidence="1 2">
    <name type="scientific">Rhodopirellula sallentina SM41</name>
    <dbReference type="NCBI Taxonomy" id="1263870"/>
    <lineage>
        <taxon>Bacteria</taxon>
        <taxon>Pseudomonadati</taxon>
        <taxon>Planctomycetota</taxon>
        <taxon>Planctomycetia</taxon>
        <taxon>Pirellulales</taxon>
        <taxon>Pirellulaceae</taxon>
        <taxon>Rhodopirellula</taxon>
    </lineage>
</organism>
<sequence>MPEREHANGRVKAENWRDHFEAGRAILPKLKSPEFRPPKSGEIAYLCFKNALAMN</sequence>
<dbReference type="AlphaFoldDB" id="M5U590"/>
<dbReference type="Proteomes" id="UP000011885">
    <property type="component" value="Unassembled WGS sequence"/>
</dbReference>
<dbReference type="PATRIC" id="fig|1263870.3.peg.2279"/>
<name>M5U590_9BACT</name>
<gene>
    <name evidence="1" type="ORF">RSSM_02135</name>
</gene>
<keyword evidence="2" id="KW-1185">Reference proteome</keyword>
<accession>M5U590</accession>